<proteinExistence type="predicted"/>
<comment type="caution">
    <text evidence="1">The sequence shown here is derived from an EMBL/GenBank/DDBJ whole genome shotgun (WGS) entry which is preliminary data.</text>
</comment>
<sequence>KTELRTWKAILQACGCTNVMPYLKTNDRKEFWNNSEFSQKSHIIINENENKNTFWNTNEFIYLQLHEKLQ</sequence>
<reference evidence="1" key="1">
    <citation type="submission" date="2021-06" db="EMBL/GenBank/DDBJ databases">
        <authorList>
            <person name="Kallberg Y."/>
            <person name="Tangrot J."/>
            <person name="Rosling A."/>
        </authorList>
    </citation>
    <scope>NUCLEOTIDE SEQUENCE</scope>
    <source>
        <strain evidence="1">MA461A</strain>
    </source>
</reference>
<organism evidence="1 2">
    <name type="scientific">Racocetra persica</name>
    <dbReference type="NCBI Taxonomy" id="160502"/>
    <lineage>
        <taxon>Eukaryota</taxon>
        <taxon>Fungi</taxon>
        <taxon>Fungi incertae sedis</taxon>
        <taxon>Mucoromycota</taxon>
        <taxon>Glomeromycotina</taxon>
        <taxon>Glomeromycetes</taxon>
        <taxon>Diversisporales</taxon>
        <taxon>Gigasporaceae</taxon>
        <taxon>Racocetra</taxon>
    </lineage>
</organism>
<evidence type="ECO:0000313" key="1">
    <source>
        <dbReference type="EMBL" id="CAG8778076.1"/>
    </source>
</evidence>
<gene>
    <name evidence="1" type="ORF">RPERSI_LOCUS17186</name>
</gene>
<feature type="non-terminal residue" evidence="1">
    <location>
        <position position="70"/>
    </location>
</feature>
<dbReference type="EMBL" id="CAJVQC010043713">
    <property type="protein sequence ID" value="CAG8778076.1"/>
    <property type="molecule type" value="Genomic_DNA"/>
</dbReference>
<accession>A0ACA9R614</accession>
<evidence type="ECO:0000313" key="2">
    <source>
        <dbReference type="Proteomes" id="UP000789920"/>
    </source>
</evidence>
<protein>
    <submittedName>
        <fullName evidence="1">9202_t:CDS:1</fullName>
    </submittedName>
</protein>
<name>A0ACA9R614_9GLOM</name>
<feature type="non-terminal residue" evidence="1">
    <location>
        <position position="1"/>
    </location>
</feature>
<keyword evidence="2" id="KW-1185">Reference proteome</keyword>
<dbReference type="Proteomes" id="UP000789920">
    <property type="component" value="Unassembled WGS sequence"/>
</dbReference>